<feature type="domain" description="Pili assembly chaperone N-terminal" evidence="6">
    <location>
        <begin position="5"/>
        <end position="124"/>
    </location>
</feature>
<dbReference type="SUPFAM" id="SSF49354">
    <property type="entry name" value="PapD-like"/>
    <property type="match status" value="1"/>
</dbReference>
<dbReference type="InterPro" id="IPR001829">
    <property type="entry name" value="Pili_assmbl_chaperone_bac"/>
</dbReference>
<feature type="domain" description="Pili assembly chaperone C-terminal" evidence="7">
    <location>
        <begin position="146"/>
        <end position="209"/>
    </location>
</feature>
<dbReference type="InterPro" id="IPR016147">
    <property type="entry name" value="Pili_assmbl_chaperone_N"/>
</dbReference>
<evidence type="ECO:0000256" key="5">
    <source>
        <dbReference type="ARBA" id="ARBA00023186"/>
    </source>
</evidence>
<comment type="similarity">
    <text evidence="2">Belongs to the periplasmic pilus chaperone family.</text>
</comment>
<evidence type="ECO:0000256" key="2">
    <source>
        <dbReference type="ARBA" id="ARBA00007399"/>
    </source>
</evidence>
<dbReference type="InterPro" id="IPR036316">
    <property type="entry name" value="Pili_assmbl_chap_C_dom_sf"/>
</dbReference>
<dbReference type="InterPro" id="IPR050643">
    <property type="entry name" value="Periplasmic_pilus_chap"/>
</dbReference>
<dbReference type="PANTHER" id="PTHR30251:SF25">
    <property type="entry name" value="FIMBRIAE CHAPARONE"/>
    <property type="match status" value="1"/>
</dbReference>
<comment type="subcellular location">
    <subcellularLocation>
        <location evidence="1">Periplasm</location>
    </subcellularLocation>
</comment>
<keyword evidence="5" id="KW-0143">Chaperone</keyword>
<dbReference type="AlphaFoldDB" id="A0A6P1V572"/>
<dbReference type="PANTHER" id="PTHR30251">
    <property type="entry name" value="PILUS ASSEMBLY CHAPERONE"/>
    <property type="match status" value="1"/>
</dbReference>
<name>A0A6P1V572_9ENTR</name>
<dbReference type="InterPro" id="IPR016148">
    <property type="entry name" value="Pili_assmbl_chaperone_C"/>
</dbReference>
<dbReference type="Gene3D" id="2.60.40.10">
    <property type="entry name" value="Immunoglobulins"/>
    <property type="match status" value="2"/>
</dbReference>
<evidence type="ECO:0000259" key="6">
    <source>
        <dbReference type="Pfam" id="PF00345"/>
    </source>
</evidence>
<evidence type="ECO:0000313" key="8">
    <source>
        <dbReference type="EMBL" id="QHS49378.1"/>
    </source>
</evidence>
<dbReference type="GO" id="GO:0030288">
    <property type="term" value="C:outer membrane-bounded periplasmic space"/>
    <property type="evidence" value="ECO:0007669"/>
    <property type="project" value="InterPro"/>
</dbReference>
<protein>
    <submittedName>
        <fullName evidence="8">Molecular chaperone</fullName>
    </submittedName>
</protein>
<evidence type="ECO:0000256" key="4">
    <source>
        <dbReference type="ARBA" id="ARBA00022764"/>
    </source>
</evidence>
<dbReference type="Pfam" id="PF00345">
    <property type="entry name" value="PapD_N"/>
    <property type="match status" value="1"/>
</dbReference>
<dbReference type="Pfam" id="PF02753">
    <property type="entry name" value="PapD_C"/>
    <property type="match status" value="1"/>
</dbReference>
<dbReference type="EMBL" id="CP048108">
    <property type="protein sequence ID" value="QHS49378.1"/>
    <property type="molecule type" value="Genomic_DNA"/>
</dbReference>
<dbReference type="PRINTS" id="PR00969">
    <property type="entry name" value="CHAPERONPILI"/>
</dbReference>
<keyword evidence="4" id="KW-0574">Periplasm</keyword>
<dbReference type="Proteomes" id="UP000464389">
    <property type="component" value="Chromosome"/>
</dbReference>
<reference evidence="8 9" key="1">
    <citation type="submission" date="2020-01" db="EMBL/GenBank/DDBJ databases">
        <title>Bactrocera dorsalis gut bacteria genome.</title>
        <authorList>
            <person name="Zhang H."/>
            <person name="Cai Z."/>
        </authorList>
    </citation>
    <scope>NUCLEOTIDE SEQUENCE [LARGE SCALE GENOMIC DNA]</scope>
    <source>
        <strain evidence="8 9">BD177</strain>
    </source>
</reference>
<keyword evidence="3" id="KW-0732">Signal</keyword>
<organism evidence="8 9">
    <name type="scientific">Klebsiella michiganensis</name>
    <dbReference type="NCBI Taxonomy" id="1134687"/>
    <lineage>
        <taxon>Bacteria</taxon>
        <taxon>Pseudomonadati</taxon>
        <taxon>Pseudomonadota</taxon>
        <taxon>Gammaproteobacteria</taxon>
        <taxon>Enterobacterales</taxon>
        <taxon>Enterobacteriaceae</taxon>
        <taxon>Klebsiella/Raoultella group</taxon>
        <taxon>Klebsiella</taxon>
    </lineage>
</organism>
<evidence type="ECO:0000313" key="9">
    <source>
        <dbReference type="Proteomes" id="UP000464389"/>
    </source>
</evidence>
<sequence length="216" mass="24312">MANASVVMTGTRVIFPSSVMEKTIQLKNPDPQPYVVQLQMTDENGKADKNSFFSPVPPVFRMEPNTGQSVRLIFTGRGLPEDKESVFYLDFTQLPSLKKSQQEQNRLIIAIRNRVKVFYRPASLEGTQSDAYRALSFSLENGKLNVDNPTGFYIPIREASLSINGQNIALAESVMLPPKTKTLWPLSKKITTLTGSRLHMIFVNDYGVDVKRERVL</sequence>
<evidence type="ECO:0000259" key="7">
    <source>
        <dbReference type="Pfam" id="PF02753"/>
    </source>
</evidence>
<dbReference type="InterPro" id="IPR013783">
    <property type="entry name" value="Ig-like_fold"/>
</dbReference>
<dbReference type="SUPFAM" id="SSF49584">
    <property type="entry name" value="Periplasmic chaperone C-domain"/>
    <property type="match status" value="1"/>
</dbReference>
<dbReference type="GO" id="GO:0071555">
    <property type="term" value="P:cell wall organization"/>
    <property type="evidence" value="ECO:0007669"/>
    <property type="project" value="InterPro"/>
</dbReference>
<proteinExistence type="inferred from homology"/>
<accession>A0A6P1V572</accession>
<evidence type="ECO:0000256" key="3">
    <source>
        <dbReference type="ARBA" id="ARBA00022729"/>
    </source>
</evidence>
<dbReference type="InterPro" id="IPR008962">
    <property type="entry name" value="PapD-like_sf"/>
</dbReference>
<gene>
    <name evidence="8" type="ORF">GW952_00560</name>
</gene>
<evidence type="ECO:0000256" key="1">
    <source>
        <dbReference type="ARBA" id="ARBA00004418"/>
    </source>
</evidence>